<keyword evidence="2 3" id="KW-0413">Isomerase</keyword>
<dbReference type="InterPro" id="IPR050275">
    <property type="entry name" value="PGM_Phosphatase"/>
</dbReference>
<dbReference type="AlphaFoldDB" id="A0A852ZT12"/>
<dbReference type="Gene3D" id="3.40.50.1240">
    <property type="entry name" value="Phosphoglycerate mutase-like"/>
    <property type="match status" value="1"/>
</dbReference>
<evidence type="ECO:0000313" key="4">
    <source>
        <dbReference type="Proteomes" id="UP000567795"/>
    </source>
</evidence>
<organism evidence="3 4">
    <name type="scientific">Allostreptomyces psammosilenae</name>
    <dbReference type="NCBI Taxonomy" id="1892865"/>
    <lineage>
        <taxon>Bacteria</taxon>
        <taxon>Bacillati</taxon>
        <taxon>Actinomycetota</taxon>
        <taxon>Actinomycetes</taxon>
        <taxon>Kitasatosporales</taxon>
        <taxon>Streptomycetaceae</taxon>
        <taxon>Allostreptomyces</taxon>
    </lineage>
</organism>
<dbReference type="EMBL" id="JACBZD010000001">
    <property type="protein sequence ID" value="NYI05543.1"/>
    <property type="molecule type" value="Genomic_DNA"/>
</dbReference>
<evidence type="ECO:0000313" key="3">
    <source>
        <dbReference type="EMBL" id="NYI05543.1"/>
    </source>
</evidence>
<name>A0A852ZT12_9ACTN</name>
<evidence type="ECO:0000256" key="2">
    <source>
        <dbReference type="ARBA" id="ARBA00023235"/>
    </source>
</evidence>
<evidence type="ECO:0000256" key="1">
    <source>
        <dbReference type="ARBA" id="ARBA00023152"/>
    </source>
</evidence>
<accession>A0A852ZT12</accession>
<dbReference type="CDD" id="cd07067">
    <property type="entry name" value="HP_PGM_like"/>
    <property type="match status" value="1"/>
</dbReference>
<dbReference type="Proteomes" id="UP000567795">
    <property type="component" value="Unassembled WGS sequence"/>
</dbReference>
<proteinExistence type="predicted"/>
<keyword evidence="4" id="KW-1185">Reference proteome</keyword>
<gene>
    <name evidence="3" type="ORF">FHU37_002486</name>
</gene>
<dbReference type="GO" id="GO:0016791">
    <property type="term" value="F:phosphatase activity"/>
    <property type="evidence" value="ECO:0007669"/>
    <property type="project" value="TreeGrafter"/>
</dbReference>
<dbReference type="Pfam" id="PF00300">
    <property type="entry name" value="His_Phos_1"/>
    <property type="match status" value="1"/>
</dbReference>
<dbReference type="InterPro" id="IPR001345">
    <property type="entry name" value="PG/BPGM_mutase_AS"/>
</dbReference>
<dbReference type="GO" id="GO:0004619">
    <property type="term" value="F:phosphoglycerate mutase activity"/>
    <property type="evidence" value="ECO:0007669"/>
    <property type="project" value="UniProtKB-EC"/>
</dbReference>
<sequence length="221" mass="23646">MITGELILVRHGEAQCNADGVVGGPRTCTGLTPLGRRQMEIAAARLAQSHGADRSIDVLYAGPRRRLQESGAILSRHLARPLITEPGLDGPHHGAADGLRWQEVKEAFGGGPHAHPDRPWAEGAESWNGYLARAGAALRALLHRHPGQRVLLSVHGETVSAAHALMLGALPGPEVGLVVDHASITVWQHHRNALGADRWLLDRHNDASHLRCDRPGGGKPC</sequence>
<dbReference type="SMART" id="SM00855">
    <property type="entry name" value="PGAM"/>
    <property type="match status" value="1"/>
</dbReference>
<dbReference type="PANTHER" id="PTHR48100:SF1">
    <property type="entry name" value="HISTIDINE PHOSPHATASE FAMILY PROTEIN-RELATED"/>
    <property type="match status" value="1"/>
</dbReference>
<protein>
    <submittedName>
        <fullName evidence="3">Putative phosphoglycerate mutase</fullName>
        <ecNumber evidence="3">5.4.2.12</ecNumber>
    </submittedName>
</protein>
<keyword evidence="1" id="KW-0324">Glycolysis</keyword>
<dbReference type="GO" id="GO:0005737">
    <property type="term" value="C:cytoplasm"/>
    <property type="evidence" value="ECO:0007669"/>
    <property type="project" value="TreeGrafter"/>
</dbReference>
<dbReference type="EC" id="5.4.2.12" evidence="3"/>
<dbReference type="PROSITE" id="PS00175">
    <property type="entry name" value="PG_MUTASE"/>
    <property type="match status" value="1"/>
</dbReference>
<dbReference type="InterPro" id="IPR013078">
    <property type="entry name" value="His_Pase_superF_clade-1"/>
</dbReference>
<dbReference type="SUPFAM" id="SSF53254">
    <property type="entry name" value="Phosphoglycerate mutase-like"/>
    <property type="match status" value="1"/>
</dbReference>
<dbReference type="PANTHER" id="PTHR48100">
    <property type="entry name" value="BROAD-SPECIFICITY PHOSPHATASE YOR283W-RELATED"/>
    <property type="match status" value="1"/>
</dbReference>
<dbReference type="RefSeq" id="WP_179814266.1">
    <property type="nucleotide sequence ID" value="NZ_JACBZD010000001.1"/>
</dbReference>
<reference evidence="3 4" key="1">
    <citation type="submission" date="2020-07" db="EMBL/GenBank/DDBJ databases">
        <title>Sequencing the genomes of 1000 actinobacteria strains.</title>
        <authorList>
            <person name="Klenk H.-P."/>
        </authorList>
    </citation>
    <scope>NUCLEOTIDE SEQUENCE [LARGE SCALE GENOMIC DNA]</scope>
    <source>
        <strain evidence="3 4">DSM 42178</strain>
    </source>
</reference>
<comment type="caution">
    <text evidence="3">The sequence shown here is derived from an EMBL/GenBank/DDBJ whole genome shotgun (WGS) entry which is preliminary data.</text>
</comment>
<dbReference type="InterPro" id="IPR029033">
    <property type="entry name" value="His_PPase_superfam"/>
</dbReference>